<keyword evidence="2" id="KW-1185">Reference proteome</keyword>
<dbReference type="Proteomes" id="UP001341840">
    <property type="component" value="Unassembled WGS sequence"/>
</dbReference>
<evidence type="ECO:0000313" key="2">
    <source>
        <dbReference type="Proteomes" id="UP001341840"/>
    </source>
</evidence>
<accession>A0ABU6S7Q2</accession>
<evidence type="ECO:0000313" key="1">
    <source>
        <dbReference type="EMBL" id="MED6132154.1"/>
    </source>
</evidence>
<protein>
    <submittedName>
        <fullName evidence="1">Uncharacterized protein</fullName>
    </submittedName>
</protein>
<dbReference type="PANTHER" id="PTHR35726:SF4">
    <property type="entry name" value="GLUTAMIC ACID-RICH PROTEIN-LIKE"/>
    <property type="match status" value="1"/>
</dbReference>
<organism evidence="1 2">
    <name type="scientific">Stylosanthes scabra</name>
    <dbReference type="NCBI Taxonomy" id="79078"/>
    <lineage>
        <taxon>Eukaryota</taxon>
        <taxon>Viridiplantae</taxon>
        <taxon>Streptophyta</taxon>
        <taxon>Embryophyta</taxon>
        <taxon>Tracheophyta</taxon>
        <taxon>Spermatophyta</taxon>
        <taxon>Magnoliopsida</taxon>
        <taxon>eudicotyledons</taxon>
        <taxon>Gunneridae</taxon>
        <taxon>Pentapetalae</taxon>
        <taxon>rosids</taxon>
        <taxon>fabids</taxon>
        <taxon>Fabales</taxon>
        <taxon>Fabaceae</taxon>
        <taxon>Papilionoideae</taxon>
        <taxon>50 kb inversion clade</taxon>
        <taxon>dalbergioids sensu lato</taxon>
        <taxon>Dalbergieae</taxon>
        <taxon>Pterocarpus clade</taxon>
        <taxon>Stylosanthes</taxon>
    </lineage>
</organism>
<dbReference type="EMBL" id="JASCZI010060462">
    <property type="protein sequence ID" value="MED6132154.1"/>
    <property type="molecule type" value="Genomic_DNA"/>
</dbReference>
<reference evidence="1 2" key="1">
    <citation type="journal article" date="2023" name="Plants (Basel)">
        <title>Bridging the Gap: Combining Genomics and Transcriptomics Approaches to Understand Stylosanthes scabra, an Orphan Legume from the Brazilian Caatinga.</title>
        <authorList>
            <person name="Ferreira-Neto J.R.C."/>
            <person name="da Silva M.D."/>
            <person name="Binneck E."/>
            <person name="de Melo N.F."/>
            <person name="da Silva R.H."/>
            <person name="de Melo A.L.T.M."/>
            <person name="Pandolfi V."/>
            <person name="Bustamante F.O."/>
            <person name="Brasileiro-Vidal A.C."/>
            <person name="Benko-Iseppon A.M."/>
        </authorList>
    </citation>
    <scope>NUCLEOTIDE SEQUENCE [LARGE SCALE GENOMIC DNA]</scope>
    <source>
        <tissue evidence="1">Leaves</tissue>
    </source>
</reference>
<comment type="caution">
    <text evidence="1">The sequence shown here is derived from an EMBL/GenBank/DDBJ whole genome shotgun (WGS) entry which is preliminary data.</text>
</comment>
<name>A0ABU6S7Q2_9FABA</name>
<sequence length="147" mass="16824">MDVKGNNNTTAVDFSSYILFEASGDSEEPDFDHNNMVCEISRVGSSYVHHGDHHHGHDDHYDDDDALSCSCDRSDDDDDACNVAEANWDNDHDHDEEEEDVVYGTSYCEEDDEVLQEQQHHKSFDSNQESLDEMEKNRLFWEACLAS</sequence>
<dbReference type="PANTHER" id="PTHR35726">
    <property type="entry name" value="GLUTAMIC ACID-RICH PROTEIN-LIKE"/>
    <property type="match status" value="1"/>
</dbReference>
<gene>
    <name evidence="1" type="ORF">PIB30_016577</name>
</gene>
<proteinExistence type="predicted"/>